<protein>
    <recommendedName>
        <fullName evidence="4">Phytocyanin domain-containing protein</fullName>
    </recommendedName>
</protein>
<proteinExistence type="predicted"/>
<sequence length="148" mass="16135">MASSLGVSSSTGLFLVATLALLTLSSASYFQVGAKDGWTSSKNVNYTRWADGVHLQVGDVLRFVYDNKKENVLRLSHRHYRTCNLTDPANIWTSGNDSVRLQRAGHFFFISSPDGQCQGKARVNVEVYRNDEAGGHALSLDPTPAGSI</sequence>
<dbReference type="OMA" id="PANIWTS"/>
<evidence type="ECO:0000256" key="1">
    <source>
        <dbReference type="ARBA" id="ARBA00023157"/>
    </source>
</evidence>
<keyword evidence="1" id="KW-1015">Disulfide bond</keyword>
<dbReference type="InterPro" id="IPR003245">
    <property type="entry name" value="Phytocyanin_dom"/>
</dbReference>
<feature type="chain" id="PRO_5029642572" description="Phytocyanin domain-containing protein" evidence="3">
    <location>
        <begin position="28"/>
        <end position="148"/>
    </location>
</feature>
<dbReference type="SUPFAM" id="SSF49503">
    <property type="entry name" value="Cupredoxins"/>
    <property type="match status" value="1"/>
</dbReference>
<keyword evidence="6" id="KW-1185">Reference proteome</keyword>
<accession>A0A7N0TUQ4</accession>
<dbReference type="InterPro" id="IPR008972">
    <property type="entry name" value="Cupredoxin"/>
</dbReference>
<dbReference type="PANTHER" id="PTHR33021">
    <property type="entry name" value="BLUE COPPER PROTEIN"/>
    <property type="match status" value="1"/>
</dbReference>
<dbReference type="Pfam" id="PF02298">
    <property type="entry name" value="Cu_bind_like"/>
    <property type="match status" value="1"/>
</dbReference>
<reference evidence="5" key="1">
    <citation type="submission" date="2021-01" db="UniProtKB">
        <authorList>
            <consortium name="EnsemblPlants"/>
        </authorList>
    </citation>
    <scope>IDENTIFICATION</scope>
</reference>
<evidence type="ECO:0000256" key="3">
    <source>
        <dbReference type="SAM" id="SignalP"/>
    </source>
</evidence>
<evidence type="ECO:0000313" key="6">
    <source>
        <dbReference type="Proteomes" id="UP000594263"/>
    </source>
</evidence>
<keyword evidence="3" id="KW-0732">Signal</keyword>
<dbReference type="EnsemblPlants" id="Kaladp0046s0148.1.v1.1">
    <property type="protein sequence ID" value="Kaladp0046s0148.1.v1.1"/>
    <property type="gene ID" value="Kaladp0046s0148.v1.1"/>
</dbReference>
<evidence type="ECO:0000313" key="5">
    <source>
        <dbReference type="EnsemblPlants" id="Kaladp0046s0148.1.v1.1"/>
    </source>
</evidence>
<dbReference type="AlphaFoldDB" id="A0A7N0TUQ4"/>
<dbReference type="PROSITE" id="PS51485">
    <property type="entry name" value="PHYTOCYANIN"/>
    <property type="match status" value="1"/>
</dbReference>
<dbReference type="FunFam" id="2.60.40.420:FF:000034">
    <property type="entry name" value="Cupredoxin superfamily protein"/>
    <property type="match status" value="1"/>
</dbReference>
<dbReference type="GO" id="GO:0005886">
    <property type="term" value="C:plasma membrane"/>
    <property type="evidence" value="ECO:0007669"/>
    <property type="project" value="TreeGrafter"/>
</dbReference>
<dbReference type="Proteomes" id="UP000594263">
    <property type="component" value="Unplaced"/>
</dbReference>
<dbReference type="Gramene" id="Kaladp0046s0148.1.v1.1">
    <property type="protein sequence ID" value="Kaladp0046s0148.1.v1.1"/>
    <property type="gene ID" value="Kaladp0046s0148.v1.1"/>
</dbReference>
<evidence type="ECO:0000259" key="4">
    <source>
        <dbReference type="PROSITE" id="PS51485"/>
    </source>
</evidence>
<keyword evidence="2" id="KW-0325">Glycoprotein</keyword>
<dbReference type="Gene3D" id="2.60.40.420">
    <property type="entry name" value="Cupredoxins - blue copper proteins"/>
    <property type="match status" value="1"/>
</dbReference>
<dbReference type="PANTHER" id="PTHR33021:SF339">
    <property type="entry name" value="OS07G0570600 PROTEIN"/>
    <property type="match status" value="1"/>
</dbReference>
<feature type="signal peptide" evidence="3">
    <location>
        <begin position="1"/>
        <end position="27"/>
    </location>
</feature>
<dbReference type="GO" id="GO:0009055">
    <property type="term" value="F:electron transfer activity"/>
    <property type="evidence" value="ECO:0007669"/>
    <property type="project" value="InterPro"/>
</dbReference>
<name>A0A7N0TUQ4_KALFE</name>
<evidence type="ECO:0000256" key="2">
    <source>
        <dbReference type="ARBA" id="ARBA00023180"/>
    </source>
</evidence>
<feature type="domain" description="Phytocyanin" evidence="4">
    <location>
        <begin position="28"/>
        <end position="129"/>
    </location>
</feature>
<organism evidence="5 6">
    <name type="scientific">Kalanchoe fedtschenkoi</name>
    <name type="common">Lavender scallops</name>
    <name type="synonym">South American air plant</name>
    <dbReference type="NCBI Taxonomy" id="63787"/>
    <lineage>
        <taxon>Eukaryota</taxon>
        <taxon>Viridiplantae</taxon>
        <taxon>Streptophyta</taxon>
        <taxon>Embryophyta</taxon>
        <taxon>Tracheophyta</taxon>
        <taxon>Spermatophyta</taxon>
        <taxon>Magnoliopsida</taxon>
        <taxon>eudicotyledons</taxon>
        <taxon>Gunneridae</taxon>
        <taxon>Pentapetalae</taxon>
        <taxon>Saxifragales</taxon>
        <taxon>Crassulaceae</taxon>
        <taxon>Kalanchoe</taxon>
    </lineage>
</organism>
<dbReference type="InterPro" id="IPR039391">
    <property type="entry name" value="Phytocyanin-like"/>
</dbReference>